<dbReference type="AlphaFoldDB" id="A0A915IHL8"/>
<dbReference type="Proteomes" id="UP000887565">
    <property type="component" value="Unplaced"/>
</dbReference>
<sequence length="96" mass="10860">RIYGIWNTSSSNQADTAHYILPVGPTNDSSSKNWGMVRKRFCGKYECDEIDTVAVCLVLLCEILGNRCGISFDKECDCGYMLEEKLSNFLKQCIHI</sequence>
<evidence type="ECO:0000313" key="2">
    <source>
        <dbReference type="WBParaSite" id="nRc.2.0.1.t12867-RA"/>
    </source>
</evidence>
<reference evidence="2" key="1">
    <citation type="submission" date="2022-11" db="UniProtKB">
        <authorList>
            <consortium name="WormBaseParasite"/>
        </authorList>
    </citation>
    <scope>IDENTIFICATION</scope>
</reference>
<organism evidence="1 2">
    <name type="scientific">Romanomermis culicivorax</name>
    <name type="common">Nematode worm</name>
    <dbReference type="NCBI Taxonomy" id="13658"/>
    <lineage>
        <taxon>Eukaryota</taxon>
        <taxon>Metazoa</taxon>
        <taxon>Ecdysozoa</taxon>
        <taxon>Nematoda</taxon>
        <taxon>Enoplea</taxon>
        <taxon>Dorylaimia</taxon>
        <taxon>Mermithida</taxon>
        <taxon>Mermithoidea</taxon>
        <taxon>Mermithidae</taxon>
        <taxon>Romanomermis</taxon>
    </lineage>
</organism>
<dbReference type="WBParaSite" id="nRc.2.0.1.t12867-RA">
    <property type="protein sequence ID" value="nRc.2.0.1.t12867-RA"/>
    <property type="gene ID" value="nRc.2.0.1.g12867"/>
</dbReference>
<evidence type="ECO:0000313" key="1">
    <source>
        <dbReference type="Proteomes" id="UP000887565"/>
    </source>
</evidence>
<keyword evidence="1" id="KW-1185">Reference proteome</keyword>
<protein>
    <submittedName>
        <fullName evidence="2">Uncharacterized protein</fullName>
    </submittedName>
</protein>
<name>A0A915IHL8_ROMCU</name>
<accession>A0A915IHL8</accession>
<proteinExistence type="predicted"/>